<reference evidence="1 2" key="1">
    <citation type="submission" date="2017-10" db="EMBL/GenBank/DDBJ databases">
        <title>Genomics of the genus Arcobacter.</title>
        <authorList>
            <person name="Perez-Cataluna A."/>
            <person name="Figueras M.J."/>
        </authorList>
    </citation>
    <scope>NUCLEOTIDE SEQUENCE [LARGE SCALE GENOMIC DNA]</scope>
    <source>
        <strain evidence="1 2">DSM 24636</strain>
    </source>
</reference>
<dbReference type="AlphaFoldDB" id="A0A4V1LPX1"/>
<dbReference type="RefSeq" id="WP_044417676.1">
    <property type="nucleotide sequence ID" value="NZ_CP041070.1"/>
</dbReference>
<keyword evidence="2" id="KW-1185">Reference proteome</keyword>
<accession>A0A4V1LPX1</accession>
<name>A0A4V1LPX1_9BACT</name>
<gene>
    <name evidence="1" type="ORF">CRV06_09435</name>
</gene>
<proteinExistence type="predicted"/>
<dbReference type="Proteomes" id="UP000290191">
    <property type="component" value="Unassembled WGS sequence"/>
</dbReference>
<protein>
    <submittedName>
        <fullName evidence="1">Uncharacterized protein</fullName>
    </submittedName>
</protein>
<evidence type="ECO:0000313" key="1">
    <source>
        <dbReference type="EMBL" id="RXJ62678.1"/>
    </source>
</evidence>
<organism evidence="1 2">
    <name type="scientific">Halarcobacter anaerophilus</name>
    <dbReference type="NCBI Taxonomy" id="877500"/>
    <lineage>
        <taxon>Bacteria</taxon>
        <taxon>Pseudomonadati</taxon>
        <taxon>Campylobacterota</taxon>
        <taxon>Epsilonproteobacteria</taxon>
        <taxon>Campylobacterales</taxon>
        <taxon>Arcobacteraceae</taxon>
        <taxon>Halarcobacter</taxon>
    </lineage>
</organism>
<evidence type="ECO:0000313" key="2">
    <source>
        <dbReference type="Proteomes" id="UP000290191"/>
    </source>
</evidence>
<dbReference type="EMBL" id="PDKO01000007">
    <property type="protein sequence ID" value="RXJ62678.1"/>
    <property type="molecule type" value="Genomic_DNA"/>
</dbReference>
<dbReference type="OrthoDB" id="5348170at2"/>
<sequence length="72" mass="8194">MSFIPVSTQLLNAIKSNNVNEVEELILNSDSRKELIIEHISYHGKDFLVNLLPQFKSKGLVTNIKTLLNIEE</sequence>
<comment type="caution">
    <text evidence="1">The sequence shown here is derived from an EMBL/GenBank/DDBJ whole genome shotgun (WGS) entry which is preliminary data.</text>
</comment>